<dbReference type="ExpressionAtlas" id="Q0IH02">
    <property type="expression patterns" value="baseline and differential"/>
</dbReference>
<dbReference type="EMBL" id="BT028768">
    <property type="protein sequence ID" value="ABI34149.1"/>
    <property type="molecule type" value="mRNA"/>
</dbReference>
<sequence length="100" mass="11730">RFKLLQFPVSKVEMRFVFVFVLLSVLALSLVSAKEQSKTSSSPGRNNVGATVNPRLRPKRNILFNRPTIRGQVQRYIYGYPYHNGVPTYYKYPYYGYFRI</sequence>
<name>Q0IH02_DROME</name>
<accession>Q0IH02</accession>
<reference evidence="1" key="1">
    <citation type="submission" date="2006-08" db="EMBL/GenBank/DDBJ databases">
        <authorList>
            <person name="Stapleton M."/>
            <person name="Carlson J."/>
            <person name="Chavez C."/>
            <person name="Frise E."/>
            <person name="George R."/>
            <person name="Pacleb J."/>
            <person name="Park S."/>
            <person name="Wan K."/>
            <person name="Yu C."/>
            <person name="Celniker S."/>
        </authorList>
    </citation>
    <scope>NUCLEOTIDE SEQUENCE</scope>
    <source>
        <strain evidence="1">Berkeley</strain>
    </source>
</reference>
<dbReference type="Bgee" id="FBgn0259975">
    <property type="expression patterns" value="Expressed in spermatid in male reproductive gland and 54 other cell types or tissues"/>
</dbReference>
<proteinExistence type="evidence at transcript level"/>
<evidence type="ECO:0000313" key="1">
    <source>
        <dbReference type="EMBL" id="ABI34149.1"/>
    </source>
</evidence>
<feature type="non-terminal residue" evidence="1">
    <location>
        <position position="1"/>
    </location>
</feature>
<dbReference type="AlphaFoldDB" id="Q0IH02"/>
<dbReference type="HOGENOM" id="CLU_2485664_0_0_1"/>
<dbReference type="VEuPathDB" id="VectorBase:FBgn0259975"/>
<organism evidence="1">
    <name type="scientific">Drosophila melanogaster</name>
    <name type="common">Fruit fly</name>
    <dbReference type="NCBI Taxonomy" id="7227"/>
    <lineage>
        <taxon>Eukaryota</taxon>
        <taxon>Metazoa</taxon>
        <taxon>Ecdysozoa</taxon>
        <taxon>Arthropoda</taxon>
        <taxon>Hexapoda</taxon>
        <taxon>Insecta</taxon>
        <taxon>Pterygota</taxon>
        <taxon>Neoptera</taxon>
        <taxon>Endopterygota</taxon>
        <taxon>Diptera</taxon>
        <taxon>Brachycera</taxon>
        <taxon>Muscomorpha</taxon>
        <taxon>Ephydroidea</taxon>
        <taxon>Drosophilidae</taxon>
        <taxon>Drosophila</taxon>
        <taxon>Sophophora</taxon>
    </lineage>
</organism>
<dbReference type="OrthoDB" id="7859528at2759"/>
<protein>
    <submittedName>
        <fullName evidence="1">GH21617p</fullName>
    </submittedName>
</protein>